<name>A0A0A6PBI6_9GAMM</name>
<keyword evidence="3" id="KW-0255">Endonuclease</keyword>
<dbReference type="PANTHER" id="PTHR33877">
    <property type="entry name" value="SLL1193 PROTEIN"/>
    <property type="match status" value="1"/>
</dbReference>
<proteinExistence type="predicted"/>
<sequence>MQKVFVLDAKKTPLMPCHPARARELLNKGRAAVYKRYPFTIILKDRVGGDVQAVELKFDPGSKTTGIALVGQFERGLEIVFGANLNHRGAKIKQDLESRRANRRARRNRQTRDPSYRRDPARFNNRRRTEGWLPPSLMSRVFNVETWAKRLQRLVPIISIAVETVRFDTQKMQNSEVSGVEYQQGVLAGYEVREYLLEKWGRQCAYCGAENVPLEIEHIKPKSKGGTNRVSNLTIACMRCNQKKSDRSIEDFLKRKPTALKKIKAQTKKSLKDTAVVNATRYAIGNTLKSFGLHVTFWSGGRTKFNRTQQKYPKDHWIDAACVGETGAKVYIPNTLKPLTITAVGHGSRQMCRVDQYGFPRTTAKKQKVVKGFQTGDIVKAVVTKGKKIGTYIGRVAVRASGSFNISTTNGTTQGISWKYCQRIQAVDGYNYSVHT</sequence>
<feature type="domain" description="HNH nuclease" evidence="2">
    <location>
        <begin position="191"/>
        <end position="242"/>
    </location>
</feature>
<dbReference type="InterPro" id="IPR002711">
    <property type="entry name" value="HNH"/>
</dbReference>
<keyword evidence="3" id="KW-0378">Hydrolase</keyword>
<dbReference type="PANTHER" id="PTHR33877:SF2">
    <property type="entry name" value="OS07G0170200 PROTEIN"/>
    <property type="match status" value="1"/>
</dbReference>
<feature type="compositionally biased region" description="Basic and acidic residues" evidence="1">
    <location>
        <begin position="110"/>
        <end position="121"/>
    </location>
</feature>
<dbReference type="Pfam" id="PF14239">
    <property type="entry name" value="RRXRR"/>
    <property type="match status" value="1"/>
</dbReference>
<dbReference type="InterPro" id="IPR052892">
    <property type="entry name" value="NA-targeting_endonuclease"/>
</dbReference>
<comment type="caution">
    <text evidence="3">The sequence shown here is derived from an EMBL/GenBank/DDBJ whole genome shotgun (WGS) entry which is preliminary data.</text>
</comment>
<accession>A0A0A6PBI6</accession>
<dbReference type="EMBL" id="JSZA02000006">
    <property type="protein sequence ID" value="KHD11565.1"/>
    <property type="molecule type" value="Genomic_DNA"/>
</dbReference>
<dbReference type="CDD" id="cd00085">
    <property type="entry name" value="HNHc"/>
    <property type="match status" value="1"/>
</dbReference>
<dbReference type="InterPro" id="IPR047693">
    <property type="entry name" value="RNA-guided_IscB-like"/>
</dbReference>
<dbReference type="Gene3D" id="1.10.30.50">
    <property type="match status" value="1"/>
</dbReference>
<dbReference type="Proteomes" id="UP000030428">
    <property type="component" value="Unassembled WGS sequence"/>
</dbReference>
<keyword evidence="3" id="KW-0540">Nuclease</keyword>
<dbReference type="AlphaFoldDB" id="A0A0A6PBI6"/>
<reference evidence="3 4" key="1">
    <citation type="journal article" date="2016" name="Front. Microbiol.">
        <title>Single-Cell (Meta-)Genomics of a Dimorphic Candidatus Thiomargarita nelsonii Reveals Genomic Plasticity.</title>
        <authorList>
            <person name="Flood B.E."/>
            <person name="Fliss P."/>
            <person name="Jones D.S."/>
            <person name="Dick G.J."/>
            <person name="Jain S."/>
            <person name="Kaster A.K."/>
            <person name="Winkel M."/>
            <person name="Mussmann M."/>
            <person name="Bailey J."/>
        </authorList>
    </citation>
    <scope>NUCLEOTIDE SEQUENCE [LARGE SCALE GENOMIC DNA]</scope>
    <source>
        <strain evidence="3">Hydrate Ridge</strain>
    </source>
</reference>
<dbReference type="InterPro" id="IPR025938">
    <property type="entry name" value="RRXRR_dom"/>
</dbReference>
<keyword evidence="4" id="KW-1185">Reference proteome</keyword>
<dbReference type="NCBIfam" id="NF040563">
    <property type="entry name" value="guided_IscB"/>
    <property type="match status" value="1"/>
</dbReference>
<dbReference type="Pfam" id="PF01844">
    <property type="entry name" value="HNH"/>
    <property type="match status" value="1"/>
</dbReference>
<evidence type="ECO:0000313" key="3">
    <source>
        <dbReference type="EMBL" id="KHD11565.1"/>
    </source>
</evidence>
<evidence type="ECO:0000313" key="4">
    <source>
        <dbReference type="Proteomes" id="UP000030428"/>
    </source>
</evidence>
<evidence type="ECO:0000256" key="1">
    <source>
        <dbReference type="SAM" id="MobiDB-lite"/>
    </source>
</evidence>
<protein>
    <submittedName>
        <fullName evidence="3">HNH endonuclease</fullName>
    </submittedName>
</protein>
<dbReference type="GO" id="GO:0004519">
    <property type="term" value="F:endonuclease activity"/>
    <property type="evidence" value="ECO:0007669"/>
    <property type="project" value="UniProtKB-KW"/>
</dbReference>
<feature type="region of interest" description="Disordered" evidence="1">
    <location>
        <begin position="92"/>
        <end position="129"/>
    </location>
</feature>
<evidence type="ECO:0000259" key="2">
    <source>
        <dbReference type="SMART" id="SM00507"/>
    </source>
</evidence>
<dbReference type="GO" id="GO:0008270">
    <property type="term" value="F:zinc ion binding"/>
    <property type="evidence" value="ECO:0007669"/>
    <property type="project" value="InterPro"/>
</dbReference>
<gene>
    <name evidence="3" type="ORF">PN36_02400</name>
</gene>
<organism evidence="3 4">
    <name type="scientific">Candidatus Thiomargarita nelsonii</name>
    <dbReference type="NCBI Taxonomy" id="1003181"/>
    <lineage>
        <taxon>Bacteria</taxon>
        <taxon>Pseudomonadati</taxon>
        <taxon>Pseudomonadota</taxon>
        <taxon>Gammaproteobacteria</taxon>
        <taxon>Thiotrichales</taxon>
        <taxon>Thiotrichaceae</taxon>
        <taxon>Thiomargarita</taxon>
    </lineage>
</organism>
<dbReference type="SMART" id="SM00507">
    <property type="entry name" value="HNHc"/>
    <property type="match status" value="1"/>
</dbReference>
<dbReference type="InterPro" id="IPR003615">
    <property type="entry name" value="HNH_nuc"/>
</dbReference>
<dbReference type="GO" id="GO:0003676">
    <property type="term" value="F:nucleic acid binding"/>
    <property type="evidence" value="ECO:0007669"/>
    <property type="project" value="InterPro"/>
</dbReference>